<gene>
    <name evidence="1" type="ORF">TorRG33x02_135310</name>
</gene>
<dbReference type="EMBL" id="JXTC01000081">
    <property type="protein sequence ID" value="PON90674.1"/>
    <property type="molecule type" value="Genomic_DNA"/>
</dbReference>
<accession>A0A2P5EYR0</accession>
<dbReference type="AlphaFoldDB" id="A0A2P5EYR0"/>
<evidence type="ECO:0000313" key="1">
    <source>
        <dbReference type="EMBL" id="PON90674.1"/>
    </source>
</evidence>
<protein>
    <submittedName>
        <fullName evidence="1">Uncharacterized protein</fullName>
    </submittedName>
</protein>
<organism evidence="1 2">
    <name type="scientific">Trema orientale</name>
    <name type="common">Charcoal tree</name>
    <name type="synonym">Celtis orientalis</name>
    <dbReference type="NCBI Taxonomy" id="63057"/>
    <lineage>
        <taxon>Eukaryota</taxon>
        <taxon>Viridiplantae</taxon>
        <taxon>Streptophyta</taxon>
        <taxon>Embryophyta</taxon>
        <taxon>Tracheophyta</taxon>
        <taxon>Spermatophyta</taxon>
        <taxon>Magnoliopsida</taxon>
        <taxon>eudicotyledons</taxon>
        <taxon>Gunneridae</taxon>
        <taxon>Pentapetalae</taxon>
        <taxon>rosids</taxon>
        <taxon>fabids</taxon>
        <taxon>Rosales</taxon>
        <taxon>Cannabaceae</taxon>
        <taxon>Trema</taxon>
    </lineage>
</organism>
<proteinExistence type="predicted"/>
<name>A0A2P5EYR0_TREOI</name>
<comment type="caution">
    <text evidence="1">The sequence shown here is derived from an EMBL/GenBank/DDBJ whole genome shotgun (WGS) entry which is preliminary data.</text>
</comment>
<evidence type="ECO:0000313" key="2">
    <source>
        <dbReference type="Proteomes" id="UP000237000"/>
    </source>
</evidence>
<keyword evidence="2" id="KW-1185">Reference proteome</keyword>
<dbReference type="InParanoid" id="A0A2P5EYR0"/>
<sequence length="56" mass="6452">MASATRFKSVVHGASSLSKQLFFDYDFFSAWLRERGDACTREDYLSLLAPLNYVNR</sequence>
<reference evidence="2" key="1">
    <citation type="submission" date="2016-06" db="EMBL/GenBank/DDBJ databases">
        <title>Parallel loss of symbiosis genes in relatives of nitrogen-fixing non-legume Parasponia.</title>
        <authorList>
            <person name="Van Velzen R."/>
            <person name="Holmer R."/>
            <person name="Bu F."/>
            <person name="Rutten L."/>
            <person name="Van Zeijl A."/>
            <person name="Liu W."/>
            <person name="Santuari L."/>
            <person name="Cao Q."/>
            <person name="Sharma T."/>
            <person name="Shen D."/>
            <person name="Roswanjaya Y."/>
            <person name="Wardhani T."/>
            <person name="Kalhor M.S."/>
            <person name="Jansen J."/>
            <person name="Van den Hoogen J."/>
            <person name="Gungor B."/>
            <person name="Hartog M."/>
            <person name="Hontelez J."/>
            <person name="Verver J."/>
            <person name="Yang W.-C."/>
            <person name="Schijlen E."/>
            <person name="Repin R."/>
            <person name="Schilthuizen M."/>
            <person name="Schranz E."/>
            <person name="Heidstra R."/>
            <person name="Miyata K."/>
            <person name="Fedorova E."/>
            <person name="Kohlen W."/>
            <person name="Bisseling T."/>
            <person name="Smit S."/>
            <person name="Geurts R."/>
        </authorList>
    </citation>
    <scope>NUCLEOTIDE SEQUENCE [LARGE SCALE GENOMIC DNA]</scope>
    <source>
        <strain evidence="2">cv. RG33-2</strain>
    </source>
</reference>
<dbReference type="OrthoDB" id="10278126at2759"/>
<dbReference type="Proteomes" id="UP000237000">
    <property type="component" value="Unassembled WGS sequence"/>
</dbReference>